<keyword evidence="3" id="KW-1185">Reference proteome</keyword>
<dbReference type="EMBL" id="JBBNFW010000166">
    <property type="protein sequence ID" value="MEQ2413339.1"/>
    <property type="molecule type" value="Genomic_DNA"/>
</dbReference>
<gene>
    <name evidence="2" type="ORF">AAAX94_09955</name>
</gene>
<evidence type="ECO:0000313" key="2">
    <source>
        <dbReference type="EMBL" id="MEQ2413339.1"/>
    </source>
</evidence>
<evidence type="ECO:0000259" key="1">
    <source>
        <dbReference type="Pfam" id="PF20282"/>
    </source>
</evidence>
<proteinExistence type="predicted"/>
<reference evidence="2 3" key="1">
    <citation type="submission" date="2024-04" db="EMBL/GenBank/DDBJ databases">
        <title>Human intestinal bacterial collection.</title>
        <authorList>
            <person name="Pauvert C."/>
            <person name="Hitch T.C.A."/>
            <person name="Clavel T."/>
        </authorList>
    </citation>
    <scope>NUCLEOTIDE SEQUENCE [LARGE SCALE GENOMIC DNA]</scope>
    <source>
        <strain evidence="2 3">CLA-AA-H161</strain>
    </source>
</reference>
<dbReference type="RefSeq" id="WP_349083642.1">
    <property type="nucleotide sequence ID" value="NZ_JBBNFW010000166.1"/>
</dbReference>
<name>A0ABV1CLQ1_9FIRM</name>
<protein>
    <submittedName>
        <fullName evidence="2">ABC-three component system protein</fullName>
    </submittedName>
</protein>
<dbReference type="Proteomes" id="UP001470752">
    <property type="component" value="Unassembled WGS sequence"/>
</dbReference>
<sequence>MQNMIFSEYALGLLPYISGKSSKGEYLTELIGNFIQDGAMDACPILQAKADTKCRYINGTRRISPQNAQYLYNHRDIDKFSKWLGDRIDDSDSFENVADWLHENGIDTKEPDSACANLLESIFLDASKSTKSNPTDQETAIDMQLIEDIQKKIKQLPRPADVPVPKEATQDERIYIKELYKAYGDAEGINSFSEKDLSSYPEYAEDLDDRRIDYYAAESVRRGVLELKGNNLIGQFEVLKNETLDGVKDTANRTHLNGYEHMLAVMEQSINVPISNYILCASPYWINGKIKKGVCHHLVNDGKLVWIKKRKRQ</sequence>
<evidence type="ECO:0000313" key="3">
    <source>
        <dbReference type="Proteomes" id="UP001470752"/>
    </source>
</evidence>
<dbReference type="Pfam" id="PF20282">
    <property type="entry name" value="CTD6"/>
    <property type="match status" value="1"/>
</dbReference>
<accession>A0ABV1CLQ1</accession>
<dbReference type="InterPro" id="IPR046914">
    <property type="entry name" value="ABC-3C_CTD6"/>
</dbReference>
<feature type="domain" description="ABC-three component systems C-terminal" evidence="1">
    <location>
        <begin position="172"/>
        <end position="306"/>
    </location>
</feature>
<organism evidence="2 3">
    <name type="scientific">Blautia acetigignens</name>
    <dbReference type="NCBI Taxonomy" id="2981783"/>
    <lineage>
        <taxon>Bacteria</taxon>
        <taxon>Bacillati</taxon>
        <taxon>Bacillota</taxon>
        <taxon>Clostridia</taxon>
        <taxon>Lachnospirales</taxon>
        <taxon>Lachnospiraceae</taxon>
        <taxon>Blautia</taxon>
    </lineage>
</organism>
<comment type="caution">
    <text evidence="2">The sequence shown here is derived from an EMBL/GenBank/DDBJ whole genome shotgun (WGS) entry which is preliminary data.</text>
</comment>